<evidence type="ECO:0000313" key="2">
    <source>
        <dbReference type="Proteomes" id="UP000547510"/>
    </source>
</evidence>
<dbReference type="InterPro" id="IPR010982">
    <property type="entry name" value="Lambda_DNA-bd_dom_sf"/>
</dbReference>
<dbReference type="SUPFAM" id="SSF47413">
    <property type="entry name" value="lambda repressor-like DNA-binding domains"/>
    <property type="match status" value="1"/>
</dbReference>
<comment type="caution">
    <text evidence="1">The sequence shown here is derived from an EMBL/GenBank/DDBJ whole genome shotgun (WGS) entry which is preliminary data.</text>
</comment>
<dbReference type="Proteomes" id="UP000547510">
    <property type="component" value="Unassembled WGS sequence"/>
</dbReference>
<evidence type="ECO:0000313" key="1">
    <source>
        <dbReference type="EMBL" id="MBB5953798.1"/>
    </source>
</evidence>
<keyword evidence="2" id="KW-1185">Reference proteome</keyword>
<sequence length="128" mass="13923">MRDALARREIGPVYRLLRRQGVSVERIVALTGQSPQDVSAAIDGRPVRDYDTLCRIAEGLGVPKGYMGLAHDERPTGSGRHCDCDEAVKRRRFLEHAARVTVCSAVLDSELPLWDGGHGASCRSGLPA</sequence>
<dbReference type="GO" id="GO:0003677">
    <property type="term" value="F:DNA binding"/>
    <property type="evidence" value="ECO:0007669"/>
    <property type="project" value="InterPro"/>
</dbReference>
<dbReference type="EMBL" id="JACHJN010000001">
    <property type="protein sequence ID" value="MBB5953798.1"/>
    <property type="molecule type" value="Genomic_DNA"/>
</dbReference>
<dbReference type="AlphaFoldDB" id="A0A841CCA0"/>
<name>A0A841CCA0_9PSEU</name>
<proteinExistence type="predicted"/>
<organism evidence="1 2">
    <name type="scientific">Saccharothrix tamanrassetensis</name>
    <dbReference type="NCBI Taxonomy" id="1051531"/>
    <lineage>
        <taxon>Bacteria</taxon>
        <taxon>Bacillati</taxon>
        <taxon>Actinomycetota</taxon>
        <taxon>Actinomycetes</taxon>
        <taxon>Pseudonocardiales</taxon>
        <taxon>Pseudonocardiaceae</taxon>
        <taxon>Saccharothrix</taxon>
    </lineage>
</organism>
<reference evidence="1 2" key="1">
    <citation type="submission" date="2020-08" db="EMBL/GenBank/DDBJ databases">
        <title>Genomic Encyclopedia of Type Strains, Phase III (KMG-III): the genomes of soil and plant-associated and newly described type strains.</title>
        <authorList>
            <person name="Whitman W."/>
        </authorList>
    </citation>
    <scope>NUCLEOTIDE SEQUENCE [LARGE SCALE GENOMIC DNA]</scope>
    <source>
        <strain evidence="1 2">CECT 8640</strain>
    </source>
</reference>
<dbReference type="RefSeq" id="WP_184687579.1">
    <property type="nucleotide sequence ID" value="NZ_JACHJN010000001.1"/>
</dbReference>
<protein>
    <submittedName>
        <fullName evidence="1">Transcriptional regulator with XRE-family HTH domain</fullName>
    </submittedName>
</protein>
<gene>
    <name evidence="1" type="ORF">FHS29_000368</name>
</gene>
<accession>A0A841CCA0</accession>